<sequence>MTAQSATAQRAVAPADLAYVAVFAALIAALSLAPAFAVGPVPITLQTFGVALAALCLGPWRGLAAVALYVGVGVAGLPVFAGGRAGISVLLGPTGGYVASFLVSAFLMGLAARIIVRRRERLAALWLFLATVVVRLVVVWPLGAAGLVFGGGMGWREAFALDLTFWPGDLLKNLVAVLVAVAVHKAFPRLLGR</sequence>
<keyword evidence="3" id="KW-0812">Transmembrane</keyword>
<dbReference type="KEGG" id="tfa:BW733_01945"/>
<dbReference type="EMBL" id="CP019607">
    <property type="protein sequence ID" value="AQP52419.1"/>
    <property type="molecule type" value="Genomic_DNA"/>
</dbReference>
<keyword evidence="5" id="KW-1185">Reference proteome</keyword>
<keyword evidence="2 3" id="KW-0472">Membrane</keyword>
<organism evidence="4 5">
    <name type="scientific">Tessaracoccus flavescens</name>
    <dbReference type="NCBI Taxonomy" id="399497"/>
    <lineage>
        <taxon>Bacteria</taxon>
        <taxon>Bacillati</taxon>
        <taxon>Actinomycetota</taxon>
        <taxon>Actinomycetes</taxon>
        <taxon>Propionibacteriales</taxon>
        <taxon>Propionibacteriaceae</taxon>
        <taxon>Tessaracoccus</taxon>
    </lineage>
</organism>
<proteinExistence type="inferred from homology"/>
<feature type="transmembrane region" description="Helical" evidence="3">
    <location>
        <begin position="67"/>
        <end position="91"/>
    </location>
</feature>
<dbReference type="InterPro" id="IPR003784">
    <property type="entry name" value="BioY"/>
</dbReference>
<accession>A0A1Q2D1X4</accession>
<dbReference type="AlphaFoldDB" id="A0A1Q2D1X4"/>
<evidence type="ECO:0000256" key="2">
    <source>
        <dbReference type="PIRNR" id="PIRNR016661"/>
    </source>
</evidence>
<protein>
    <recommendedName>
        <fullName evidence="2">Biotin transporter</fullName>
    </recommendedName>
</protein>
<reference evidence="4 5" key="1">
    <citation type="journal article" date="2008" name="Int. J. Syst. Evol. Microbiol.">
        <title>Tessaracoccus flavescens sp. nov., isolated from marine sediment.</title>
        <authorList>
            <person name="Lee D.W."/>
            <person name="Lee S.D."/>
        </authorList>
    </citation>
    <scope>NUCLEOTIDE SEQUENCE [LARGE SCALE GENOMIC DNA]</scope>
    <source>
        <strain evidence="4 5">SST-39T</strain>
    </source>
</reference>
<keyword evidence="2" id="KW-0813">Transport</keyword>
<dbReference type="PANTHER" id="PTHR34295">
    <property type="entry name" value="BIOTIN TRANSPORTER BIOY"/>
    <property type="match status" value="1"/>
</dbReference>
<dbReference type="STRING" id="399497.BW733_01945"/>
<keyword evidence="3" id="KW-1133">Transmembrane helix</keyword>
<keyword evidence="2" id="KW-1003">Cell membrane</keyword>
<dbReference type="Proteomes" id="UP000188235">
    <property type="component" value="Chromosome"/>
</dbReference>
<comment type="subcellular location">
    <subcellularLocation>
        <location evidence="2">Cell membrane</location>
        <topology evidence="2">Multi-pass membrane protein</topology>
    </subcellularLocation>
</comment>
<evidence type="ECO:0000256" key="1">
    <source>
        <dbReference type="ARBA" id="ARBA00010692"/>
    </source>
</evidence>
<gene>
    <name evidence="4" type="ORF">BW733_01945</name>
</gene>
<dbReference type="PIRSF" id="PIRSF016661">
    <property type="entry name" value="BioY"/>
    <property type="match status" value="1"/>
</dbReference>
<evidence type="ECO:0000313" key="4">
    <source>
        <dbReference type="EMBL" id="AQP52419.1"/>
    </source>
</evidence>
<name>A0A1Q2D1X4_9ACTN</name>
<feature type="transmembrane region" description="Helical" evidence="3">
    <location>
        <begin position="43"/>
        <end position="60"/>
    </location>
</feature>
<feature type="transmembrane region" description="Helical" evidence="3">
    <location>
        <begin position="17"/>
        <end position="37"/>
    </location>
</feature>
<evidence type="ECO:0000313" key="5">
    <source>
        <dbReference type="Proteomes" id="UP000188235"/>
    </source>
</evidence>
<feature type="transmembrane region" description="Helical" evidence="3">
    <location>
        <begin position="97"/>
        <end position="116"/>
    </location>
</feature>
<feature type="transmembrane region" description="Helical" evidence="3">
    <location>
        <begin position="170"/>
        <end position="187"/>
    </location>
</feature>
<dbReference type="RefSeq" id="WP_202970257.1">
    <property type="nucleotide sequence ID" value="NZ_CP019607.1"/>
</dbReference>
<dbReference type="Gene3D" id="1.10.1760.20">
    <property type="match status" value="1"/>
</dbReference>
<evidence type="ECO:0000256" key="3">
    <source>
        <dbReference type="SAM" id="Phobius"/>
    </source>
</evidence>
<dbReference type="GO" id="GO:0015225">
    <property type="term" value="F:biotin transmembrane transporter activity"/>
    <property type="evidence" value="ECO:0007669"/>
    <property type="project" value="UniProtKB-UniRule"/>
</dbReference>
<feature type="transmembrane region" description="Helical" evidence="3">
    <location>
        <begin position="123"/>
        <end position="150"/>
    </location>
</feature>
<dbReference type="GO" id="GO:0005886">
    <property type="term" value="C:plasma membrane"/>
    <property type="evidence" value="ECO:0007669"/>
    <property type="project" value="UniProtKB-SubCell"/>
</dbReference>
<dbReference type="Pfam" id="PF02632">
    <property type="entry name" value="BioY"/>
    <property type="match status" value="1"/>
</dbReference>
<dbReference type="PANTHER" id="PTHR34295:SF1">
    <property type="entry name" value="BIOTIN TRANSPORTER BIOY"/>
    <property type="match status" value="1"/>
</dbReference>
<comment type="similarity">
    <text evidence="1 2">Belongs to the BioY family.</text>
</comment>